<dbReference type="InterPro" id="IPR059141">
    <property type="entry name" value="Beta-prop_Nup120_160"/>
</dbReference>
<proteinExistence type="predicted"/>
<evidence type="ECO:0008006" key="10">
    <source>
        <dbReference type="Google" id="ProtNLM"/>
    </source>
</evidence>
<evidence type="ECO:0000259" key="5">
    <source>
        <dbReference type="Pfam" id="PF11715"/>
    </source>
</evidence>
<name>A0A8H7KHG1_AGABI</name>
<evidence type="ECO:0000259" key="6">
    <source>
        <dbReference type="Pfam" id="PF23300"/>
    </source>
</evidence>
<keyword evidence="2" id="KW-0813">Transport</keyword>
<protein>
    <recommendedName>
        <fullName evidence="10">Nucleoporin Nup120/160-domain-containing protein</fullName>
    </recommendedName>
</protein>
<dbReference type="InterPro" id="IPR056536">
    <property type="entry name" value="TPR_NUP160_C"/>
</dbReference>
<accession>A0A8H7KHG1</accession>
<dbReference type="GO" id="GO:0005643">
    <property type="term" value="C:nuclear pore"/>
    <property type="evidence" value="ECO:0007669"/>
    <property type="project" value="TreeGrafter"/>
</dbReference>
<comment type="caution">
    <text evidence="8">The sequence shown here is derived from an EMBL/GenBank/DDBJ whole genome shotgun (WGS) entry which is preliminary data.</text>
</comment>
<evidence type="ECO:0000313" key="9">
    <source>
        <dbReference type="Proteomes" id="UP000629468"/>
    </source>
</evidence>
<evidence type="ECO:0000313" key="8">
    <source>
        <dbReference type="EMBL" id="KAF7776118.1"/>
    </source>
</evidence>
<feature type="compositionally biased region" description="Basic and acidic residues" evidence="4">
    <location>
        <begin position="734"/>
        <end position="746"/>
    </location>
</feature>
<dbReference type="Pfam" id="PF23300">
    <property type="entry name" value="HEAT_Nup120"/>
    <property type="match status" value="1"/>
</dbReference>
<gene>
    <name evidence="8" type="ORF">Agabi119p4_4511</name>
</gene>
<feature type="domain" description="NUP160 C-terminal TPR" evidence="7">
    <location>
        <begin position="1118"/>
        <end position="1360"/>
    </location>
</feature>
<evidence type="ECO:0000256" key="4">
    <source>
        <dbReference type="SAM" id="MobiDB-lite"/>
    </source>
</evidence>
<dbReference type="PANTHER" id="PTHR21286:SF0">
    <property type="entry name" value="NUCLEAR PORE COMPLEX PROTEIN NUP160"/>
    <property type="match status" value="1"/>
</dbReference>
<feature type="region of interest" description="Disordered" evidence="4">
    <location>
        <begin position="727"/>
        <end position="746"/>
    </location>
</feature>
<evidence type="ECO:0000256" key="2">
    <source>
        <dbReference type="ARBA" id="ARBA00022448"/>
    </source>
</evidence>
<sequence>MAGIEEGFLVSTPLSPLYSQQPTSISINTSRQQVPLPPNPSDSDIHPEHATFSTLLTTSTHGTIALRLLHGGLIAELASLSYKVPSIRFVFPAPILPGVGLFLVDSEILHVVLVTASASLYRLLVKLDGRNLWKNTSDIVWPREHRIINYPENEKLLVHVEGTHSVTIALPNASILRLEANLMKNDEQEDDWTETIFNYGSFFTSLTSYLQLQSGASGGDDIVAMASHPWPTDLGHLWTLSRDRTLRLWKAKVGCVSSKNLSLHKGTFSASPGSSSNGVKQLLLDYTPRSLLKVFSHNERVYIMAFIPTVPATSGGTFKLFDTYGDYLHDVTTFECPQHTIHSYLQDFIIHENVLYTLWERQGRSAIELAELRLDQGEDEEYQPSWRVATYVNEPDLTPAYLEEQLLTPGSLTEKYLEALLRPGVFSSLTLKTAIDQYTDMCLSLPSAPPPQLTTVYATVEEQIAGVVGCTVNLNRDPQTGAAQHAAYWIALKRDWEGFIARCREIERSARWPLTLGIKDHDGVAIVERERIGLLVNEDLPIQLQRLSLRNAILDPQYHLLAILWKLRSKVGPQAISTVQDRIVDILHQEIAFGFSDIIQDQARRVCFQDALPEGQAGWFTGRLESVGDLDTAVRTALDVIGGVDDVVKREDDGTTTLIIPENPSDLSTGLTVAYILTTISARYDLCLSLMILLFFIADDLSTWDPSLLAEVFAVFRGISMLRQISSQPVRPSNKQEEQPTERAGSEDVILRMRNMNFSNGSVLAPGFSIVHLLLLQTEARSHPPEAAHYFLDTTGLLRSVSPSNATKHEVLFCERIRLLGLHDVARSLLAWLPRTPGVVFVLALVWLQLGRPADSAELLEKLASSFGPDCALSQDDRDALLIVVPSARAFDSSFTFYVHASEMFKNQLLVHYEVLFAHLAISTAPPDVDTSALWYAVIKGYLDLGRYDNAYATLMANPYEKQKRECASQLTFHMCENNAVESFMSFDFAGIAKEVEAALSFKARNVEPNSRPAYAHILYTWYVQKGNYRDGALVMYQHALKLKAATVDGASFVEMAQAQLEAIMIAINALSLIDSRNAWIVIPKSLSNAALHRRAAFNHIPEDKFSSRKRDVEVVHISDMQYDCALLRAQIDLIRKDPSVLTSQEFLLPPALVVMRLVNKNFYEQALMTARALDVNMTDTFSQLTVHCLRLKNTPDGTSLADGADWLLTDKVVSWSRTPAERGWNYLQQSLERHDSLQTDFRYSKTVLDTILTHEKGTAVPPWLVRTLEEHHPEYLIRTTLRHERVDLAVEYSLSMIQKAKPSLTRESSKTAATTWLPYNLLDQVLVAAAEQHKPPKHLVELRGELNVRLKYLQKLSQQSR</sequence>
<dbReference type="PANTHER" id="PTHR21286">
    <property type="entry name" value="NUCLEAR PORE COMPLEX PROTEIN NUP160"/>
    <property type="match status" value="1"/>
</dbReference>
<organism evidence="8 9">
    <name type="scientific">Agaricus bisporus var. burnettii</name>
    <dbReference type="NCBI Taxonomy" id="192524"/>
    <lineage>
        <taxon>Eukaryota</taxon>
        <taxon>Fungi</taxon>
        <taxon>Dikarya</taxon>
        <taxon>Basidiomycota</taxon>
        <taxon>Agaricomycotina</taxon>
        <taxon>Agaricomycetes</taxon>
        <taxon>Agaricomycetidae</taxon>
        <taxon>Agaricales</taxon>
        <taxon>Agaricineae</taxon>
        <taxon>Agaricaceae</taxon>
        <taxon>Agaricus</taxon>
    </lineage>
</organism>
<dbReference type="InterPro" id="IPR056548">
    <property type="entry name" value="HEAT_Nup120"/>
</dbReference>
<dbReference type="GO" id="GO:0017056">
    <property type="term" value="F:structural constituent of nuclear pore"/>
    <property type="evidence" value="ECO:0007669"/>
    <property type="project" value="TreeGrafter"/>
</dbReference>
<reference evidence="8 9" key="1">
    <citation type="journal article" name="Sci. Rep.">
        <title>Telomere-to-telomere assembled and centromere annotated genomes of the two main subspecies of the button mushroom Agaricus bisporus reveal especially polymorphic chromosome ends.</title>
        <authorList>
            <person name="Sonnenberg A.S.M."/>
            <person name="Sedaghat-Telgerd N."/>
            <person name="Lavrijssen B."/>
            <person name="Ohm R.A."/>
            <person name="Hendrickx P.M."/>
            <person name="Scholtmeijer K."/>
            <person name="Baars J.J.P."/>
            <person name="van Peer A."/>
        </authorList>
    </citation>
    <scope>NUCLEOTIDE SEQUENCE [LARGE SCALE GENOMIC DNA]</scope>
    <source>
        <strain evidence="8 9">H119_p4</strain>
    </source>
</reference>
<feature type="domain" description="Nucleoporin nup120-like HEAT repeat" evidence="6">
    <location>
        <begin position="813"/>
        <end position="977"/>
    </location>
</feature>
<keyword evidence="3" id="KW-0539">Nucleus</keyword>
<evidence type="ECO:0000256" key="1">
    <source>
        <dbReference type="ARBA" id="ARBA00004123"/>
    </source>
</evidence>
<evidence type="ECO:0000259" key="7">
    <source>
        <dbReference type="Pfam" id="PF23347"/>
    </source>
</evidence>
<dbReference type="OMA" id="TLWKNNM"/>
<dbReference type="Pfam" id="PF11715">
    <property type="entry name" value="Beta-prop_Nup120_160"/>
    <property type="match status" value="1"/>
</dbReference>
<comment type="subcellular location">
    <subcellularLocation>
        <location evidence="1">Nucleus</location>
    </subcellularLocation>
</comment>
<dbReference type="Pfam" id="PF23347">
    <property type="entry name" value="TPR_Nup160_C"/>
    <property type="match status" value="1"/>
</dbReference>
<feature type="domain" description="Nucleoporin Nup120/160 beta-propeller" evidence="5">
    <location>
        <begin position="83"/>
        <end position="536"/>
    </location>
</feature>
<dbReference type="EMBL" id="JABXXO010000006">
    <property type="protein sequence ID" value="KAF7776118.1"/>
    <property type="molecule type" value="Genomic_DNA"/>
</dbReference>
<dbReference type="Proteomes" id="UP000629468">
    <property type="component" value="Unassembled WGS sequence"/>
</dbReference>
<dbReference type="InterPro" id="IPR021717">
    <property type="entry name" value="Nucleoporin_Nup160"/>
</dbReference>
<evidence type="ECO:0000256" key="3">
    <source>
        <dbReference type="ARBA" id="ARBA00023242"/>
    </source>
</evidence>